<dbReference type="RefSeq" id="XP_007409409.1">
    <property type="nucleotide sequence ID" value="XM_007409347.1"/>
</dbReference>
<feature type="region of interest" description="Disordered" evidence="1">
    <location>
        <begin position="445"/>
        <end position="471"/>
    </location>
</feature>
<dbReference type="InParanoid" id="F4RJF8"/>
<proteinExistence type="predicted"/>
<dbReference type="KEGG" id="mlr:MELLADRAFT_85690"/>
<accession>F4RJF8</accession>
<feature type="compositionally biased region" description="Polar residues" evidence="1">
    <location>
        <begin position="556"/>
        <end position="589"/>
    </location>
</feature>
<keyword evidence="3" id="KW-1185">Reference proteome</keyword>
<sequence>MVVSHLIKADYQFVTPGYLPDPGYKKAVGIYCPKCSAQLRYLPPKADTWFIGCPNDLNHNTRIWRCDQFNHKRTLINLGIPRPILSTEKDWGPRMSPEGHILPPLPPREKRPSPQRQPHVPLVEFFQPQPLDHPFQGRAIQGGMLSPSTWSHPVEIPTTSSFATPAEVFTGAQSNASTSGPHLSAPPVPCQRGLQGPVPKGHRKIANKKCRFQLCQACCNKYGVGQCRAHPWAGADGHQPHSMASAGATTTTSLANQSNKRARVNEPRIHQWAQSQNSLGRRLDLDGVISLHKNRLDQYQPPKQDNYDEEKMVTVYVWLNVTRQHLTSTPSSQAHLILICPKQETTPEVITAYFTDWPKARLEESALLIQAVVGEVGTKWNRAISLWDEAINAWREIPVDYPHYYPPGNRSIVVRLAKVNPLTPGLPQSRPHVPHMAHVDVNVTPTSTSKTMQPVPSTPKQSMTSSSPTGASAIVGKSLDINSTLGTPITSPTLITPASPVVSSPSKLWIDLTRSPESPGANDTPLASNCSTNLNVKRETLDDQVSKGSNLVVGQDPSSGVQGVTPASTTLQEPPSTTVQSNVSPNAGVSNKAGGWPSKSIPVLTLLAWYNEAKTGDILSAWNKRFEQEWKMVPPTIYRYRLWINEVGYDRFCAEYKSQPKATVGHARVRFREEFNKVAGVGKADNGEMVAAV</sequence>
<feature type="region of interest" description="Disordered" evidence="1">
    <location>
        <begin position="235"/>
        <end position="264"/>
    </location>
</feature>
<dbReference type="VEuPathDB" id="FungiDB:MELLADRAFT_85690"/>
<feature type="compositionally biased region" description="Low complexity" evidence="1">
    <location>
        <begin position="242"/>
        <end position="255"/>
    </location>
</feature>
<feature type="compositionally biased region" description="Polar residues" evidence="1">
    <location>
        <begin position="445"/>
        <end position="470"/>
    </location>
</feature>
<protein>
    <submittedName>
        <fullName evidence="2">Uncharacterized protein</fullName>
    </submittedName>
</protein>
<organism evidence="3">
    <name type="scientific">Melampsora larici-populina (strain 98AG31 / pathotype 3-4-7)</name>
    <name type="common">Poplar leaf rust fungus</name>
    <dbReference type="NCBI Taxonomy" id="747676"/>
    <lineage>
        <taxon>Eukaryota</taxon>
        <taxon>Fungi</taxon>
        <taxon>Dikarya</taxon>
        <taxon>Basidiomycota</taxon>
        <taxon>Pucciniomycotina</taxon>
        <taxon>Pucciniomycetes</taxon>
        <taxon>Pucciniales</taxon>
        <taxon>Melampsoraceae</taxon>
        <taxon>Melampsora</taxon>
    </lineage>
</organism>
<dbReference type="Proteomes" id="UP000001072">
    <property type="component" value="Unassembled WGS sequence"/>
</dbReference>
<dbReference type="EMBL" id="GL883104">
    <property type="protein sequence ID" value="EGG07502.1"/>
    <property type="molecule type" value="Genomic_DNA"/>
</dbReference>
<evidence type="ECO:0000256" key="1">
    <source>
        <dbReference type="SAM" id="MobiDB-lite"/>
    </source>
</evidence>
<gene>
    <name evidence="2" type="ORF">MELLADRAFT_85690</name>
</gene>
<dbReference type="AlphaFoldDB" id="F4RJF8"/>
<name>F4RJF8_MELLP</name>
<dbReference type="HOGENOM" id="CLU_015424_0_0_1"/>
<reference evidence="3" key="1">
    <citation type="journal article" date="2011" name="Proc. Natl. Acad. Sci. U.S.A.">
        <title>Obligate biotrophy features unraveled by the genomic analysis of rust fungi.</title>
        <authorList>
            <person name="Duplessis S."/>
            <person name="Cuomo C.A."/>
            <person name="Lin Y.-C."/>
            <person name="Aerts A."/>
            <person name="Tisserant E."/>
            <person name="Veneault-Fourrey C."/>
            <person name="Joly D.L."/>
            <person name="Hacquard S."/>
            <person name="Amselem J."/>
            <person name="Cantarel B.L."/>
            <person name="Chiu R."/>
            <person name="Coutinho P.M."/>
            <person name="Feau N."/>
            <person name="Field M."/>
            <person name="Frey P."/>
            <person name="Gelhaye E."/>
            <person name="Goldberg J."/>
            <person name="Grabherr M.G."/>
            <person name="Kodira C.D."/>
            <person name="Kohler A."/>
            <person name="Kuees U."/>
            <person name="Lindquist E.A."/>
            <person name="Lucas S.M."/>
            <person name="Mago R."/>
            <person name="Mauceli E."/>
            <person name="Morin E."/>
            <person name="Murat C."/>
            <person name="Pangilinan J.L."/>
            <person name="Park R."/>
            <person name="Pearson M."/>
            <person name="Quesneville H."/>
            <person name="Rouhier N."/>
            <person name="Sakthikumar S."/>
            <person name="Salamov A.A."/>
            <person name="Schmutz J."/>
            <person name="Selles B."/>
            <person name="Shapiro H."/>
            <person name="Tanguay P."/>
            <person name="Tuskan G.A."/>
            <person name="Henrissat B."/>
            <person name="Van de Peer Y."/>
            <person name="Rouze P."/>
            <person name="Ellis J.G."/>
            <person name="Dodds P.N."/>
            <person name="Schein J.E."/>
            <person name="Zhong S."/>
            <person name="Hamelin R.C."/>
            <person name="Grigoriev I.V."/>
            <person name="Szabo L.J."/>
            <person name="Martin F."/>
        </authorList>
    </citation>
    <scope>NUCLEOTIDE SEQUENCE [LARGE SCALE GENOMIC DNA]</scope>
    <source>
        <strain evidence="3">98AG31 / pathotype 3-4-7</strain>
    </source>
</reference>
<feature type="region of interest" description="Disordered" evidence="1">
    <location>
        <begin position="549"/>
        <end position="592"/>
    </location>
</feature>
<feature type="region of interest" description="Disordered" evidence="1">
    <location>
        <begin position="89"/>
        <end position="117"/>
    </location>
</feature>
<evidence type="ECO:0000313" key="3">
    <source>
        <dbReference type="Proteomes" id="UP000001072"/>
    </source>
</evidence>
<evidence type="ECO:0000313" key="2">
    <source>
        <dbReference type="EMBL" id="EGG07502.1"/>
    </source>
</evidence>
<dbReference type="GeneID" id="18933937"/>